<reference evidence="1 2" key="1">
    <citation type="submission" date="2018-12" db="EMBL/GenBank/DDBJ databases">
        <title>Draft Genome Sequence of Chryseobacterium arthrosphaerae strain ED882-96 Isolated from the Blood of a Patient with Liver Cirrhosis in Taiwan.</title>
        <authorList>
            <person name="Lin J.-N."/>
            <person name="Lai C.-H."/>
            <person name="Yang C.-H."/>
            <person name="Huang Y.-H."/>
        </authorList>
    </citation>
    <scope>NUCLEOTIDE SEQUENCE [LARGE SCALE GENOMIC DNA]</scope>
    <source>
        <strain evidence="1 2">ED882-96</strain>
    </source>
</reference>
<dbReference type="AlphaFoldDB" id="A0A3S0NPC2"/>
<comment type="caution">
    <text evidence="1">The sequence shown here is derived from an EMBL/GenBank/DDBJ whole genome shotgun (WGS) entry which is preliminary data.</text>
</comment>
<organism evidence="1 2">
    <name type="scientific">Chryseobacterium arthrosphaerae</name>
    <dbReference type="NCBI Taxonomy" id="651561"/>
    <lineage>
        <taxon>Bacteria</taxon>
        <taxon>Pseudomonadati</taxon>
        <taxon>Bacteroidota</taxon>
        <taxon>Flavobacteriia</taxon>
        <taxon>Flavobacteriales</taxon>
        <taxon>Weeksellaceae</taxon>
        <taxon>Chryseobacterium group</taxon>
        <taxon>Chryseobacterium</taxon>
    </lineage>
</organism>
<dbReference type="EMBL" id="RYFC01000001">
    <property type="protein sequence ID" value="RTZ49996.1"/>
    <property type="molecule type" value="Genomic_DNA"/>
</dbReference>
<sequence>MMWEENRDTYSAILYNVSGQLITFSYNSNAYHNPKVSTYQNLFHTQGVFIDGDDITYYREAQNIYVTINSPAKWAGRKFLIGINIFKEDTLSTVALGGNGSDKTNQSMLTYIFEFK</sequence>
<accession>A0A3S0NPC2</accession>
<dbReference type="Proteomes" id="UP000276953">
    <property type="component" value="Unassembled WGS sequence"/>
</dbReference>
<gene>
    <name evidence="1" type="ORF">EJ377_07795</name>
</gene>
<name>A0A3S0NPC2_9FLAO</name>
<proteinExistence type="predicted"/>
<evidence type="ECO:0000313" key="1">
    <source>
        <dbReference type="EMBL" id="RTZ49996.1"/>
    </source>
</evidence>
<evidence type="ECO:0000313" key="2">
    <source>
        <dbReference type="Proteomes" id="UP000276953"/>
    </source>
</evidence>
<protein>
    <submittedName>
        <fullName evidence="1">Uncharacterized protein</fullName>
    </submittedName>
</protein>